<name>A0A6A8G565_9EURY</name>
<dbReference type="InterPro" id="IPR006311">
    <property type="entry name" value="TAT_signal"/>
</dbReference>
<dbReference type="PROSITE" id="PS51318">
    <property type="entry name" value="TAT"/>
    <property type="match status" value="1"/>
</dbReference>
<dbReference type="Proteomes" id="UP000443423">
    <property type="component" value="Unassembled WGS sequence"/>
</dbReference>
<dbReference type="RefSeq" id="WP_151109147.1">
    <property type="nucleotide sequence ID" value="NZ_WKJQ01000001.1"/>
</dbReference>
<comment type="caution">
    <text evidence="1">The sequence shown here is derived from an EMBL/GenBank/DDBJ whole genome shotgun (WGS) entry which is preliminary data.</text>
</comment>
<accession>A0A6A8G565</accession>
<sequence length="355" mass="37340">MKQKSLNRNVTRRSLLRGAASATLFAVVGTSAAGTAVANNETSFDLIAGGGDGVGTNVGSVKLSCDGSNLSFAIETTGWWCLTETHVHVADTVDGVPTTGSGNPIVGHFDHNEKHDCVTTVGDSLPVPSNDGTVVVAVHAVVETVDTLDYFAQQLPSSATISVAFPGGDSYFNLTVSGGTVVNGLYDSFCVDTDRTISPGATYTAQVYSSYESLPAGLIENPQNLDLVNYIINQGWVGTTSAGGYGTYTYGDVQRAIWTLVDDEVSGAGLGSWNQNRVNEILADTQANGEGFVPGCGDYLAVIFVPGNNQYIIGQVVVGTFPVPCEYREETAWAKGTEFGGKSWAMYVQYSCNNS</sequence>
<organism evidence="1 2">
    <name type="scientific">Haloferax marinum</name>
    <dbReference type="NCBI Taxonomy" id="2666143"/>
    <lineage>
        <taxon>Archaea</taxon>
        <taxon>Methanobacteriati</taxon>
        <taxon>Methanobacteriota</taxon>
        <taxon>Stenosarchaea group</taxon>
        <taxon>Halobacteria</taxon>
        <taxon>Halobacteriales</taxon>
        <taxon>Haloferacaceae</taxon>
        <taxon>Haloferax</taxon>
    </lineage>
</organism>
<proteinExistence type="predicted"/>
<gene>
    <name evidence="1" type="ORF">GJR99_02750</name>
</gene>
<reference evidence="1 2" key="1">
    <citation type="submission" date="2019-11" db="EMBL/GenBank/DDBJ databases">
        <title>Whole genome sequence of Haloferax sp. MBLA0078.</title>
        <authorList>
            <person name="Seo M.-J."/>
            <person name="Cho E.-S."/>
        </authorList>
    </citation>
    <scope>NUCLEOTIDE SEQUENCE [LARGE SCALE GENOMIC DNA]</scope>
    <source>
        <strain evidence="1 2">MBLA0078</strain>
    </source>
</reference>
<evidence type="ECO:0000313" key="2">
    <source>
        <dbReference type="Proteomes" id="UP000443423"/>
    </source>
</evidence>
<dbReference type="EMBL" id="WKJQ01000001">
    <property type="protein sequence ID" value="MRW95493.1"/>
    <property type="molecule type" value="Genomic_DNA"/>
</dbReference>
<protein>
    <submittedName>
        <fullName evidence="1">Uncharacterized protein</fullName>
    </submittedName>
</protein>
<dbReference type="OrthoDB" id="60577at2157"/>
<dbReference type="AlphaFoldDB" id="A0A6A8G565"/>
<keyword evidence="2" id="KW-1185">Reference proteome</keyword>
<evidence type="ECO:0000313" key="1">
    <source>
        <dbReference type="EMBL" id="MRW95493.1"/>
    </source>
</evidence>